<evidence type="ECO:0000313" key="2">
    <source>
        <dbReference type="EMBL" id="PWQ92353.1"/>
    </source>
</evidence>
<name>A0A317C4R3_9GAMM</name>
<comment type="caution">
    <text evidence="2">The sequence shown here is derived from an EMBL/GenBank/DDBJ whole genome shotgun (WGS) entry which is preliminary data.</text>
</comment>
<gene>
    <name evidence="2" type="ORF">DKW60_21660</name>
</gene>
<evidence type="ECO:0000259" key="1">
    <source>
        <dbReference type="Pfam" id="PF01814"/>
    </source>
</evidence>
<dbReference type="Proteomes" id="UP000245539">
    <property type="component" value="Unassembled WGS sequence"/>
</dbReference>
<dbReference type="OrthoDB" id="8527165at2"/>
<protein>
    <recommendedName>
        <fullName evidence="1">Hemerythrin-like domain-containing protein</fullName>
    </recommendedName>
</protein>
<sequence>MSTDIDNPITDFSGCHDGILAEFVKLKMLPELLSDDNTAEDAKQAAQELSRFFKKVVKPHHDDEEVELFASVRDALKKHPEQAMTARGYIARLVEEHRYLEKTWKKIDKSLKKISKGKTADIDTAALTQFAEDYLSHAEFEEQFFLPLAEEILSKHDKAKLGMSLHIRHLDIPAQNYI</sequence>
<organism evidence="2 3">
    <name type="scientific">Leucothrix pacifica</name>
    <dbReference type="NCBI Taxonomy" id="1247513"/>
    <lineage>
        <taxon>Bacteria</taxon>
        <taxon>Pseudomonadati</taxon>
        <taxon>Pseudomonadota</taxon>
        <taxon>Gammaproteobacteria</taxon>
        <taxon>Thiotrichales</taxon>
        <taxon>Thiotrichaceae</taxon>
        <taxon>Leucothrix</taxon>
    </lineage>
</organism>
<dbReference type="RefSeq" id="WP_109839746.1">
    <property type="nucleotide sequence ID" value="NZ_QGKM01000095.1"/>
</dbReference>
<keyword evidence="3" id="KW-1185">Reference proteome</keyword>
<feature type="domain" description="Hemerythrin-like" evidence="1">
    <location>
        <begin position="9"/>
        <end position="149"/>
    </location>
</feature>
<proteinExistence type="predicted"/>
<dbReference type="Pfam" id="PF01814">
    <property type="entry name" value="Hemerythrin"/>
    <property type="match status" value="1"/>
</dbReference>
<accession>A0A317C4R3</accession>
<dbReference type="EMBL" id="QGKM01000095">
    <property type="protein sequence ID" value="PWQ92353.1"/>
    <property type="molecule type" value="Genomic_DNA"/>
</dbReference>
<reference evidence="2 3" key="1">
    <citation type="submission" date="2018-05" db="EMBL/GenBank/DDBJ databases">
        <title>Leucothrix arctica sp. nov., isolated from Arctic seawater.</title>
        <authorList>
            <person name="Choi A."/>
            <person name="Baek K."/>
        </authorList>
    </citation>
    <scope>NUCLEOTIDE SEQUENCE [LARGE SCALE GENOMIC DNA]</scope>
    <source>
        <strain evidence="2 3">JCM 18388</strain>
    </source>
</reference>
<evidence type="ECO:0000313" key="3">
    <source>
        <dbReference type="Proteomes" id="UP000245539"/>
    </source>
</evidence>
<dbReference type="Gene3D" id="1.20.120.520">
    <property type="entry name" value="nmb1532 protein domain like"/>
    <property type="match status" value="1"/>
</dbReference>
<dbReference type="InterPro" id="IPR012312">
    <property type="entry name" value="Hemerythrin-like"/>
</dbReference>
<dbReference type="AlphaFoldDB" id="A0A317C4R3"/>